<evidence type="ECO:0000313" key="5">
    <source>
        <dbReference type="Proteomes" id="UP001295684"/>
    </source>
</evidence>
<accession>A0AAD1XDA6</accession>
<keyword evidence="1" id="KW-0479">Metal-binding</keyword>
<dbReference type="GO" id="GO:0008270">
    <property type="term" value="F:zinc ion binding"/>
    <property type="evidence" value="ECO:0007669"/>
    <property type="project" value="UniProtKB-KW"/>
</dbReference>
<feature type="region of interest" description="Disordered" evidence="2">
    <location>
        <begin position="1"/>
        <end position="52"/>
    </location>
</feature>
<evidence type="ECO:0000313" key="4">
    <source>
        <dbReference type="EMBL" id="CAI2366807.1"/>
    </source>
</evidence>
<feature type="compositionally biased region" description="Basic and acidic residues" evidence="2">
    <location>
        <begin position="1"/>
        <end position="10"/>
    </location>
</feature>
<keyword evidence="1" id="KW-0863">Zinc-finger</keyword>
<protein>
    <recommendedName>
        <fullName evidence="3">C2H2-type domain-containing protein</fullName>
    </recommendedName>
</protein>
<dbReference type="AlphaFoldDB" id="A0AAD1XDA6"/>
<feature type="domain" description="C2H2-type" evidence="3">
    <location>
        <begin position="51"/>
        <end position="79"/>
    </location>
</feature>
<evidence type="ECO:0000256" key="1">
    <source>
        <dbReference type="PROSITE-ProRule" id="PRU00042"/>
    </source>
</evidence>
<name>A0AAD1XDA6_EUPCR</name>
<evidence type="ECO:0000256" key="2">
    <source>
        <dbReference type="SAM" id="MobiDB-lite"/>
    </source>
</evidence>
<evidence type="ECO:0000259" key="3">
    <source>
        <dbReference type="PROSITE" id="PS50157"/>
    </source>
</evidence>
<proteinExistence type="predicted"/>
<feature type="region of interest" description="Disordered" evidence="2">
    <location>
        <begin position="67"/>
        <end position="117"/>
    </location>
</feature>
<organism evidence="4 5">
    <name type="scientific">Euplotes crassus</name>
    <dbReference type="NCBI Taxonomy" id="5936"/>
    <lineage>
        <taxon>Eukaryota</taxon>
        <taxon>Sar</taxon>
        <taxon>Alveolata</taxon>
        <taxon>Ciliophora</taxon>
        <taxon>Intramacronucleata</taxon>
        <taxon>Spirotrichea</taxon>
        <taxon>Hypotrichia</taxon>
        <taxon>Euplotida</taxon>
        <taxon>Euplotidae</taxon>
        <taxon>Moneuplotes</taxon>
    </lineage>
</organism>
<dbReference type="EMBL" id="CAMPGE010007889">
    <property type="protein sequence ID" value="CAI2366807.1"/>
    <property type="molecule type" value="Genomic_DNA"/>
</dbReference>
<dbReference type="InterPro" id="IPR013087">
    <property type="entry name" value="Znf_C2H2_type"/>
</dbReference>
<keyword evidence="1" id="KW-0862">Zinc</keyword>
<keyword evidence="5" id="KW-1185">Reference proteome</keyword>
<dbReference type="PROSITE" id="PS50157">
    <property type="entry name" value="ZINC_FINGER_C2H2_2"/>
    <property type="match status" value="1"/>
</dbReference>
<dbReference type="Proteomes" id="UP001295684">
    <property type="component" value="Unassembled WGS sequence"/>
</dbReference>
<sequence length="312" mass="35813">MEGSFDKDNGDGSFEPSVKETNKSEKSKTSNARDNAKSKRRSKNDSEGRNFKCNLCDKSYLSYPALYTHKKTKHPDSEGNPPKVIPAASKRGRPPKSEKYGSFSEKYSDHDGGKSQKPQIDLLKSYQDALKEFTDQSASEEGGPSSSPGLMKSMSKLFKNQIEPQTNPLYKCLEKVTAGSKEKIKNCDEAMAEYLNYCTNECNSEFFLTVCKYIIIYREAFNQFGPEKYKSDDPSQQWEKEYYESLNKRLYAKGFSELAGTEYLPDIANELYVFYQFHFNKLQITERQIKDITINFCDWLYKEKLTTAKVVL</sequence>
<gene>
    <name evidence="4" type="ORF">ECRASSUSDP1_LOCUS8081</name>
</gene>
<comment type="caution">
    <text evidence="4">The sequence shown here is derived from an EMBL/GenBank/DDBJ whole genome shotgun (WGS) entry which is preliminary data.</text>
</comment>
<reference evidence="4" key="1">
    <citation type="submission" date="2023-07" db="EMBL/GenBank/DDBJ databases">
        <authorList>
            <consortium name="AG Swart"/>
            <person name="Singh M."/>
            <person name="Singh A."/>
            <person name="Seah K."/>
            <person name="Emmerich C."/>
        </authorList>
    </citation>
    <scope>NUCLEOTIDE SEQUENCE</scope>
    <source>
        <strain evidence="4">DP1</strain>
    </source>
</reference>
<feature type="compositionally biased region" description="Basic and acidic residues" evidence="2">
    <location>
        <begin position="17"/>
        <end position="28"/>
    </location>
</feature>
<dbReference type="Pfam" id="PF13912">
    <property type="entry name" value="zf-C2H2_6"/>
    <property type="match status" value="1"/>
</dbReference>
<dbReference type="PROSITE" id="PS00028">
    <property type="entry name" value="ZINC_FINGER_C2H2_1"/>
    <property type="match status" value="1"/>
</dbReference>